<organism evidence="1 2">
    <name type="scientific">Candidatus Ichthyocystis hellenicum</name>
    <dbReference type="NCBI Taxonomy" id="1561003"/>
    <lineage>
        <taxon>Bacteria</taxon>
        <taxon>Pseudomonadati</taxon>
        <taxon>Pseudomonadota</taxon>
        <taxon>Betaproteobacteria</taxon>
        <taxon>Burkholderiales</taxon>
        <taxon>Candidatus Ichthyocystis</taxon>
    </lineage>
</organism>
<proteinExistence type="predicted"/>
<sequence>MPETIAESIKLAPHNSIINGCFSNFHDIYIDNASLLKTKLIFDTLPQKVINDPVLSKSVDKVF</sequence>
<accession>A0A0S4M2M2</accession>
<keyword evidence="2" id="KW-1185">Reference proteome</keyword>
<evidence type="ECO:0000313" key="2">
    <source>
        <dbReference type="Proteomes" id="UP000198651"/>
    </source>
</evidence>
<name>A0A0S4M2M2_9BURK</name>
<dbReference type="Proteomes" id="UP000198651">
    <property type="component" value="Chromosome I"/>
</dbReference>
<gene>
    <name evidence="1" type="ORF">Ark11_1057</name>
</gene>
<evidence type="ECO:0000313" key="1">
    <source>
        <dbReference type="EMBL" id="CUT17873.1"/>
    </source>
</evidence>
<dbReference type="EMBL" id="LN906597">
    <property type="protein sequence ID" value="CUT17873.1"/>
    <property type="molecule type" value="Genomic_DNA"/>
</dbReference>
<protein>
    <submittedName>
        <fullName evidence="1">Uncharacterized protein</fullName>
    </submittedName>
</protein>
<dbReference type="RefSeq" id="WP_092490546.1">
    <property type="nucleotide sequence ID" value="NZ_LN906597.1"/>
</dbReference>
<dbReference type="AlphaFoldDB" id="A0A0S4M2M2"/>
<reference evidence="2" key="1">
    <citation type="submission" date="2015-11" db="EMBL/GenBank/DDBJ databases">
        <authorList>
            <person name="Seth-Smith H.M.B."/>
        </authorList>
    </citation>
    <scope>NUCLEOTIDE SEQUENCE [LARGE SCALE GENOMIC DNA]</scope>
    <source>
        <strain evidence="2">2013Ark11</strain>
    </source>
</reference>